<dbReference type="InterPro" id="IPR056823">
    <property type="entry name" value="TEN-like_YD-shell"/>
</dbReference>
<dbReference type="GO" id="GO:0007157">
    <property type="term" value="P:heterophilic cell-cell adhesion via plasma membrane cell adhesion molecules"/>
    <property type="evidence" value="ECO:0007669"/>
    <property type="project" value="TreeGrafter"/>
</dbReference>
<sequence>MEIKKVFTGFIGLFAALSPPLVNAQTLHSLTGSVNPDIIIADQTAGRLNGGGDSDYLIGGSGDDTFVYGANSGHDIINSRAGNNTLEFTDNLTVASFQFGISADQKDLVFNLSDGSGSLTLKNFLTATDTIDTIVFANGQQFTQTSLLQAFGLPVPTSSLMPYAYQVGKATGEDLQGTPAPDLLVPRNGTATITGGDGDDLLVGRLGYIGYEQFNNEVYYFDEELNGVVFPIAPNSGNDTIVAYEGFNEIHFLGGVTLSDISFSRSGDTMILKNKNTQETTSVINFFKLFSIIDRLVFSDGSDFTVTQMWNLYGEPLPFDDGGPPPPPPGGGFPLPPGSPPGSGFAPPLSLPFDLPPIPPYPPFEHPPANMLAIGTAFNGCISSTNTDGASGYGLTDDQLATVNNLPVVVSTPVTDSYFDDDYSYDVQVADADNDEICFSLIQAPEYMSIDPATGHIIWFPYIEDAGLNEIIVGITDNRSNVITHTFTIDVFDPNQPPTLTGTPYPEAYATYKYLFQPTSIDPEGGGITYAIASGPAGMTVVNNRVEWTPTIEQLGVHEYSVSATDDGGKFSTHTYSVEVFEVTPIADLAWNESRLPKSGVRYSVATNDDLDKNIGTPRIYERDDDNEIVYDRVNDLVWLDTPAVHTERRWWTTGRQYCNGLNHAGITDWRMPLRLELAFLIEHHRSVEDGIFIHPAFKEHAEYTYADDGSEFERVHNFHSAVDFEDGVVTFEPEKISVRCVSGDPAFDIEFYGPAEKDFVVDRVNGLMWQDDEDAAAIYYDGGLEAGINYCENLELGGYDDWRMPNVSESQTLLQEVDYKRIRYQSGAWNDYDTIEHFPLGYGSKWLSSTPTTDAKNSSHKLLAFTQDLIDKFWFFQNQINIVGQGNVASNIHQRRNFFDISSYSNRCVRNYAEPVAVVVPAETTYTVLQNESKILDGTTSYDDDGETLDHQWVNAETNELIFEASTFDISTLSIGEHAIKLAVVDADNLTQYSETINVTVLQGIEIVLGNDGIFEEGTTVSLDASESTAGTPIIAYRWMDIVTGEILSTDPQFDINDLPIGVYNYRLEVDTESGHTAYRNFAVEVAPTPIINLAIPSPVFPNQSVIFDASGSTVSPGSILAYKWTIDSVMNDEVGHTLSQTFTAPGQYSVQLEVLSDKGITATHTLSYEVLTPTATAIIAGIPTMYENKPVQLDGTGSSVNYGDLSYSWKFNGDVIATEPTHTIAEINAGTHTIELTVTAEFGAIDTASTTLTVLETRPLHACPMPVVENDDNFADNFPASNIDWQGGDNPTVDQIADAFNYARVRDNSINALLVMPTQIDWDAMDVPEKATYLINAERVARHIKPYAGHADVVNTIALDYANFTRDNNKVIGHFNDGQSPQERLDSDSDIADNRDGAVRDENTFGQLNLSVLPDEGSIAARAVYEWVYADADWFVDLSIDGEPWAHRKSVLQVGFNDNHGASDSEGILGFGLSLGDYNPTTTPDLEPYGAVFIMNVIDQSADWGESINTVDVSAANGCVTDHQVVIDSDSVPTVGLSELRISPDTVLSVPGNEIELTITAHYDNGDVQDVTEHVSFLADDQSVVSIENGVVYAERAGHAQLFAEIGGKVSNRVHVWSAEPTNTDSLINTPAESIIQHVPANATVESYDSRATSIYTGFVHDRNDTGISDVQVSFLNRPELGSVTTDSDGRFIIAGPAGRQVAVYEKTGYVVVQRRATGASNSWVNFETVTLLERDSHQTLIDISSGATQVHQSTLISDEDGERRATIVFSGITAATVRSMDGRERPLTEMLLSATEFETPESMPGALPSTTAFTFANDLHVAGTRYDDTIEFNNDVVMFVDNFLGFDVGEIVPIGYFNRSLDQWIASDNGVVVVLIDTDQDGIVDGLDYTGDDVADDLNENGSTADEAIGLDSYSAGDTLWWGAFNHFTSIDYNWSSVSKLQPNVAQQKDKKECGETGSAVKTGSYVNPYEQTFHEDIPIPGTDLMLHYTSERAPGFQHKATVSVSGDEIPDDLEDIVVRLEVGGHVFEKTIAPKTNKDVEFIWDGEDITRHRPTGDVLGRVFIGYRYRVPYAGSGNASTANLPLSAFPKQWAIVGGIVTSIEARDLLTVWDTHTITFKNTYQNQLANGWGIDKLHNFDPLGTLYFGDGEAMEVEPQSRVLRTGITESQVEGDDGHYQTGSKSIDYEITKDGFLLDKVTGLEWEYTQTPLQTRNKAHAAAYCAALPSDSFVAWRLPTPKELGYTVDKSGAAQDEIIYDLNRVRHVWHLRTLNFYNDLLTTVCVRGQSLDTQYRQGLVRDDDQSVVTDRSNGLMWQDTPENESLHLPWEEAIEHCEASTHAGHADWRLPNANELLYVLPNNTFIHQTELDWPADPELFYWDENAFFRLPYWASTPHPTREDRAWAVESIGLNRSVFLKEHIYNVRCVRNSASLARFPYTFDNRGNHTTTFDLDSGVTTKDFDYADFDDTPQLVSITDQFGNKVVINRGSDGKPQSIVSPDGHVTELTIDGNNDLKNVAYDDGTNFTFNYEDDTGLLTEKIDQNGNSFVHHFDEEGRVYKTTDSENGRWDFVRSIINGNQVEYGFITAMADDKTFVQQVLPDGSSWLKTTYKNGSVHTRTTSADKLTVKETYGGVTTTTNNSVDPKTLQEFPNSIKVKQANGLTSNTNIDRIYGSGGVDFSSYVETTDINGAVFTVAYNANNGSTMITSPEGRVTTTNFDPDSLSVQSIVRSGLNETTFTYDARGRVKTETVSDRTITFDRNDAGFVSKITRPDGLEASFTHDDFGRIETIVYADDNSVTIEYDNNGNLLPTVTPTGGTYGRTVNGVNKVASESAPTTAGNSNTTTHEYDNDHRLKAINYPSGNRIENTFVNNELVNTTLPEGSITYAHDNGKLVNVTEGSETLSYDYNGSLLTAVEHGGVLNEIISYQHNNDFEVNNITYAGASSDITYDNDGLLTGVHGYSVVNHALHGLVTSISDDDYTRTYTHNQYGEIESTQISVGDTSYGYILGYDNVGRIDSKTETTPVGAIEYTYDYDNRDRLTQVYKDGVLVEHYTFDANGNRLQTTSHALNTNTVAATYNLGDQLLTRGDDTYEYDDDGRLKKKTAASQNQAVVTTYQYTSLGRLQKVTMPDKVVSYAHNALGNRVSKLVDGNVVEHYLWENKTRLLATFNANGSLKQRFEYTTGHTPTSYTEGGNKFYILSNHLGTPRFITNADGEVVKAIDYDSYGNIVSDSNPTVSFPFGFAGGLYDVDAGLTRFGYRDYDAETGRWTARDPIGLGDGPNIYSYVWNNPLNGIDISGLSTLVYNDSTGALVLIGADGKAVGLYYAANNASSKSNGKYPEGTHEFAYHKPHEGASSDSAYGTNGNFVFKVPNRTGMGVHSGRATKADGLGRSGPDFATLGCIRTTDAGTKAIQDLHASDPLKSLKVIK</sequence>
<dbReference type="InterPro" id="IPR051216">
    <property type="entry name" value="Teneurin"/>
</dbReference>
<evidence type="ECO:0000313" key="7">
    <source>
        <dbReference type="EMBL" id="CAA0095902.1"/>
    </source>
</evidence>
<dbReference type="PANTHER" id="PTHR11219:SF69">
    <property type="entry name" value="TENEURIN-A"/>
    <property type="match status" value="1"/>
</dbReference>
<dbReference type="Pfam" id="PF05345">
    <property type="entry name" value="He_PIG"/>
    <property type="match status" value="1"/>
</dbReference>
<dbReference type="GO" id="GO:0042803">
    <property type="term" value="F:protein homodimerization activity"/>
    <property type="evidence" value="ECO:0007669"/>
    <property type="project" value="TreeGrafter"/>
</dbReference>
<dbReference type="GO" id="GO:0046982">
    <property type="term" value="F:protein heterodimerization activity"/>
    <property type="evidence" value="ECO:0007669"/>
    <property type="project" value="TreeGrafter"/>
</dbReference>
<evidence type="ECO:0000313" key="8">
    <source>
        <dbReference type="Proteomes" id="UP000434580"/>
    </source>
</evidence>
<dbReference type="Gene3D" id="2.180.10.10">
    <property type="entry name" value="RHS repeat-associated core"/>
    <property type="match status" value="2"/>
</dbReference>
<feature type="region of interest" description="Disordered" evidence="4">
    <location>
        <begin position="317"/>
        <end position="349"/>
    </location>
</feature>
<dbReference type="Proteomes" id="UP000434580">
    <property type="component" value="Unassembled WGS sequence"/>
</dbReference>
<reference evidence="7 8" key="1">
    <citation type="submission" date="2019-11" db="EMBL/GenBank/DDBJ databases">
        <authorList>
            <person name="Holert J."/>
        </authorList>
    </citation>
    <scope>NUCLEOTIDE SEQUENCE [LARGE SCALE GENOMIC DNA]</scope>
    <source>
        <strain evidence="7">BC5_2</strain>
    </source>
</reference>
<accession>A0A5S9NYT4</accession>
<proteinExistence type="predicted"/>
<dbReference type="InterPro" id="IPR022385">
    <property type="entry name" value="Rhs_assc_core"/>
</dbReference>
<dbReference type="GO" id="GO:0050839">
    <property type="term" value="F:cell adhesion molecule binding"/>
    <property type="evidence" value="ECO:0007669"/>
    <property type="project" value="TreeGrafter"/>
</dbReference>
<dbReference type="NCBIfam" id="TIGR03696">
    <property type="entry name" value="Rhs_assc_core"/>
    <property type="match status" value="1"/>
</dbReference>
<dbReference type="EMBL" id="CACSII010000004">
    <property type="protein sequence ID" value="CAA0095902.1"/>
    <property type="molecule type" value="Genomic_DNA"/>
</dbReference>
<organism evidence="7 8">
    <name type="scientific">BD1-7 clade bacterium</name>
    <dbReference type="NCBI Taxonomy" id="2029982"/>
    <lineage>
        <taxon>Bacteria</taxon>
        <taxon>Pseudomonadati</taxon>
        <taxon>Pseudomonadota</taxon>
        <taxon>Gammaproteobacteria</taxon>
        <taxon>Cellvibrionales</taxon>
        <taxon>Spongiibacteraceae</taxon>
        <taxon>BD1-7 clade</taxon>
    </lineage>
</organism>
<keyword evidence="1" id="KW-0245">EGF-like domain</keyword>
<gene>
    <name evidence="7" type="primary">wapA</name>
    <name evidence="7" type="ORF">DPBNPPHM_03350</name>
</gene>
<feature type="domain" description="PKD" evidence="6">
    <location>
        <begin position="1176"/>
        <end position="1256"/>
    </location>
</feature>
<dbReference type="PROSITE" id="PS50093">
    <property type="entry name" value="PKD"/>
    <property type="match status" value="2"/>
</dbReference>
<dbReference type="GO" id="GO:0016787">
    <property type="term" value="F:hydrolase activity"/>
    <property type="evidence" value="ECO:0007669"/>
    <property type="project" value="UniProtKB-KW"/>
</dbReference>
<dbReference type="GO" id="GO:0016020">
    <property type="term" value="C:membrane"/>
    <property type="evidence" value="ECO:0007669"/>
    <property type="project" value="InterPro"/>
</dbReference>
<evidence type="ECO:0000256" key="1">
    <source>
        <dbReference type="ARBA" id="ARBA00022536"/>
    </source>
</evidence>
<feature type="compositionally biased region" description="Pro residues" evidence="4">
    <location>
        <begin position="323"/>
        <end position="340"/>
    </location>
</feature>
<name>A0A5S9NYT4_9GAMM</name>
<keyword evidence="2" id="KW-0677">Repeat</keyword>
<feature type="chain" id="PRO_5025043929" evidence="5">
    <location>
        <begin position="25"/>
        <end position="3431"/>
    </location>
</feature>
<dbReference type="Pfam" id="PF18911">
    <property type="entry name" value="PKD_4"/>
    <property type="match status" value="1"/>
</dbReference>
<dbReference type="InterPro" id="IPR011049">
    <property type="entry name" value="Serralysin-like_metalloprot_C"/>
</dbReference>
<feature type="signal peptide" evidence="5">
    <location>
        <begin position="1"/>
        <end position="24"/>
    </location>
</feature>
<dbReference type="SUPFAM" id="SSF51120">
    <property type="entry name" value="beta-Roll"/>
    <property type="match status" value="2"/>
</dbReference>
<dbReference type="GO" id="GO:0005509">
    <property type="term" value="F:calcium ion binding"/>
    <property type="evidence" value="ECO:0007669"/>
    <property type="project" value="InterPro"/>
</dbReference>
<evidence type="ECO:0000256" key="2">
    <source>
        <dbReference type="ARBA" id="ARBA00022737"/>
    </source>
</evidence>
<dbReference type="InterPro" id="IPR015919">
    <property type="entry name" value="Cadherin-like_sf"/>
</dbReference>
<dbReference type="InterPro" id="IPR013783">
    <property type="entry name" value="Ig-like_fold"/>
</dbReference>
<keyword evidence="7" id="KW-0378">Hydrolase</keyword>
<dbReference type="InterPro" id="IPR022409">
    <property type="entry name" value="PKD/Chitinase_dom"/>
</dbReference>
<dbReference type="SUPFAM" id="SSF49464">
    <property type="entry name" value="Carboxypeptidase regulatory domain-like"/>
    <property type="match status" value="1"/>
</dbReference>
<feature type="domain" description="PKD" evidence="6">
    <location>
        <begin position="1090"/>
        <end position="1179"/>
    </location>
</feature>
<dbReference type="SMART" id="SM00089">
    <property type="entry name" value="PKD"/>
    <property type="match status" value="3"/>
</dbReference>
<dbReference type="SUPFAM" id="SSF49299">
    <property type="entry name" value="PKD domain"/>
    <property type="match status" value="2"/>
</dbReference>
<dbReference type="InterPro" id="IPR011460">
    <property type="entry name" value="Lcl_C"/>
</dbReference>
<dbReference type="InterPro" id="IPR000601">
    <property type="entry name" value="PKD_dom"/>
</dbReference>
<dbReference type="PANTHER" id="PTHR11219">
    <property type="entry name" value="TENEURIN AND N-ACETYLGLUCOSAMINE-1-PHOSPHODIESTER ALPHA-N-ACETYLGLUCOSAMINIDASE"/>
    <property type="match status" value="1"/>
</dbReference>
<dbReference type="Gene3D" id="2.60.40.1080">
    <property type="match status" value="1"/>
</dbReference>
<dbReference type="EC" id="3.1.-.-" evidence="7"/>
<keyword evidence="5" id="KW-0732">Signal</keyword>
<evidence type="ECO:0000256" key="4">
    <source>
        <dbReference type="SAM" id="MobiDB-lite"/>
    </source>
</evidence>
<dbReference type="InterPro" id="IPR008969">
    <property type="entry name" value="CarboxyPept-like_regulatory"/>
</dbReference>
<dbReference type="SUPFAM" id="SSF49313">
    <property type="entry name" value="Cadherin-like"/>
    <property type="match status" value="2"/>
</dbReference>
<dbReference type="Pfam" id="PF07603">
    <property type="entry name" value="Lcl_C"/>
    <property type="match status" value="3"/>
</dbReference>
<dbReference type="CDD" id="cd00146">
    <property type="entry name" value="PKD"/>
    <property type="match status" value="2"/>
</dbReference>
<dbReference type="OrthoDB" id="9816400at2"/>
<evidence type="ECO:0000259" key="6">
    <source>
        <dbReference type="PROSITE" id="PS50093"/>
    </source>
</evidence>
<evidence type="ECO:0000256" key="3">
    <source>
        <dbReference type="ARBA" id="ARBA00023157"/>
    </source>
</evidence>
<evidence type="ECO:0000256" key="5">
    <source>
        <dbReference type="SAM" id="SignalP"/>
    </source>
</evidence>
<dbReference type="InterPro" id="IPR035986">
    <property type="entry name" value="PKD_dom_sf"/>
</dbReference>
<dbReference type="Gene3D" id="2.60.40.10">
    <property type="entry name" value="Immunoglobulins"/>
    <property type="match status" value="4"/>
</dbReference>
<protein>
    <submittedName>
        <fullName evidence="7">tRNA3(Ser)-specific nuclease WapA</fullName>
        <ecNumber evidence="7">3.1.-.-</ecNumber>
    </submittedName>
</protein>
<keyword evidence="3" id="KW-1015">Disulfide bond</keyword>
<dbReference type="Pfam" id="PF25023">
    <property type="entry name" value="TEN_YD-shell"/>
    <property type="match status" value="1"/>
</dbReference>